<name>A0AAW0CXV1_9AGAR</name>
<gene>
    <name evidence="3" type="ORF">R3P38DRAFT_181311</name>
</gene>
<organism evidence="3 4">
    <name type="scientific">Favolaschia claudopus</name>
    <dbReference type="NCBI Taxonomy" id="2862362"/>
    <lineage>
        <taxon>Eukaryota</taxon>
        <taxon>Fungi</taxon>
        <taxon>Dikarya</taxon>
        <taxon>Basidiomycota</taxon>
        <taxon>Agaricomycotina</taxon>
        <taxon>Agaricomycetes</taxon>
        <taxon>Agaricomycetidae</taxon>
        <taxon>Agaricales</taxon>
        <taxon>Marasmiineae</taxon>
        <taxon>Mycenaceae</taxon>
        <taxon>Favolaschia</taxon>
    </lineage>
</organism>
<comment type="caution">
    <text evidence="3">The sequence shown here is derived from an EMBL/GenBank/DDBJ whole genome shotgun (WGS) entry which is preliminary data.</text>
</comment>
<feature type="compositionally biased region" description="Basic residues" evidence="1">
    <location>
        <begin position="324"/>
        <end position="348"/>
    </location>
</feature>
<dbReference type="AlphaFoldDB" id="A0AAW0CXV1"/>
<evidence type="ECO:0000256" key="1">
    <source>
        <dbReference type="SAM" id="MobiDB-lite"/>
    </source>
</evidence>
<evidence type="ECO:0000313" key="4">
    <source>
        <dbReference type="Proteomes" id="UP001362999"/>
    </source>
</evidence>
<evidence type="ECO:0000256" key="2">
    <source>
        <dbReference type="SAM" id="SignalP"/>
    </source>
</evidence>
<dbReference type="EMBL" id="JAWWNJ010000011">
    <property type="protein sequence ID" value="KAK7044873.1"/>
    <property type="molecule type" value="Genomic_DNA"/>
</dbReference>
<keyword evidence="2" id="KW-0732">Signal</keyword>
<dbReference type="Proteomes" id="UP001362999">
    <property type="component" value="Unassembled WGS sequence"/>
</dbReference>
<feature type="region of interest" description="Disordered" evidence="1">
    <location>
        <begin position="247"/>
        <end position="348"/>
    </location>
</feature>
<keyword evidence="4" id="KW-1185">Reference proteome</keyword>
<reference evidence="3 4" key="1">
    <citation type="journal article" date="2024" name="J Genomics">
        <title>Draft genome sequencing and assembly of Favolaschia claudopus CIRM-BRFM 2984 isolated from oak limbs.</title>
        <authorList>
            <person name="Navarro D."/>
            <person name="Drula E."/>
            <person name="Chaduli D."/>
            <person name="Cazenave R."/>
            <person name="Ahrendt S."/>
            <person name="Wang J."/>
            <person name="Lipzen A."/>
            <person name="Daum C."/>
            <person name="Barry K."/>
            <person name="Grigoriev I.V."/>
            <person name="Favel A."/>
            <person name="Rosso M.N."/>
            <person name="Martin F."/>
        </authorList>
    </citation>
    <scope>NUCLEOTIDE SEQUENCE [LARGE SCALE GENOMIC DNA]</scope>
    <source>
        <strain evidence="3 4">CIRM-BRFM 2984</strain>
    </source>
</reference>
<feature type="compositionally biased region" description="Low complexity" evidence="1">
    <location>
        <begin position="247"/>
        <end position="257"/>
    </location>
</feature>
<accession>A0AAW0CXV1</accession>
<dbReference type="SUPFAM" id="SSF52309">
    <property type="entry name" value="N-(deoxy)ribosyltransferase-like"/>
    <property type="match status" value="1"/>
</dbReference>
<evidence type="ECO:0000313" key="3">
    <source>
        <dbReference type="EMBL" id="KAK7044873.1"/>
    </source>
</evidence>
<sequence>MRSSLFLGLTALIASVAALPTGGLVRRVQSKTDSGLTVSDVESDWPDEATMTRVLTTKPNKAVFWTGRNGGVSVEGRALLVAKSFGGNTLEGSLAGGNLIMPSFNFGNPKTVEIWTFASQTFAKLATGEAFVVTGRNVREGNIFHKEELPRMKRNKKITKITKIDSQTGRRTVVFERNAKKEDAAINEANLRRDACKEKPPFVTVPRRSNSFRRDVNSTDAASSSFFFTEGSSGLTFTKRAAPAARAARRNTGAAPACPLPGAPQAKKVVARSNTTVKEPKARSFPAGGKKPAKKAPVPKKKVARPANRPKRPKGKPAPARKAVTPKKKPKKVPKPAAKPKGKPRKRR</sequence>
<proteinExistence type="predicted"/>
<feature type="chain" id="PRO_5043485881" evidence="2">
    <location>
        <begin position="19"/>
        <end position="348"/>
    </location>
</feature>
<protein>
    <submittedName>
        <fullName evidence="3">Transposase</fullName>
    </submittedName>
</protein>
<feature type="compositionally biased region" description="Basic residues" evidence="1">
    <location>
        <begin position="291"/>
        <end position="315"/>
    </location>
</feature>
<feature type="signal peptide" evidence="2">
    <location>
        <begin position="1"/>
        <end position="18"/>
    </location>
</feature>